<organism evidence="1 2">
    <name type="scientific">Panagrolaimus sp. ES5</name>
    <dbReference type="NCBI Taxonomy" id="591445"/>
    <lineage>
        <taxon>Eukaryota</taxon>
        <taxon>Metazoa</taxon>
        <taxon>Ecdysozoa</taxon>
        <taxon>Nematoda</taxon>
        <taxon>Chromadorea</taxon>
        <taxon>Rhabditida</taxon>
        <taxon>Tylenchina</taxon>
        <taxon>Panagrolaimomorpha</taxon>
        <taxon>Panagrolaimoidea</taxon>
        <taxon>Panagrolaimidae</taxon>
        <taxon>Panagrolaimus</taxon>
    </lineage>
</organism>
<evidence type="ECO:0000313" key="2">
    <source>
        <dbReference type="WBParaSite" id="ES5_v2.g28121.t1"/>
    </source>
</evidence>
<dbReference type="WBParaSite" id="ES5_v2.g28121.t1">
    <property type="protein sequence ID" value="ES5_v2.g28121.t1"/>
    <property type="gene ID" value="ES5_v2.g28121"/>
</dbReference>
<name>A0AC34GEU5_9BILA</name>
<evidence type="ECO:0000313" key="1">
    <source>
        <dbReference type="Proteomes" id="UP000887579"/>
    </source>
</evidence>
<protein>
    <submittedName>
        <fullName evidence="2">Protein tyrosine phosphatase</fullName>
    </submittedName>
</protein>
<dbReference type="Proteomes" id="UP000887579">
    <property type="component" value="Unplaced"/>
</dbReference>
<proteinExistence type="predicted"/>
<sequence>TYESILLRAIVGTEQFALHLHKWFDWPAIVGTEQFALHLHKWFDWPDFGVPPSGMGLLRLLRVVRIDPGATALIHCSAGVGRTGTVMAIELALRAILEGKEVNILEIVKEIRCHRACA</sequence>
<reference evidence="2" key="1">
    <citation type="submission" date="2022-11" db="UniProtKB">
        <authorList>
            <consortium name="WormBaseParasite"/>
        </authorList>
    </citation>
    <scope>IDENTIFICATION</scope>
</reference>
<accession>A0AC34GEU5</accession>